<evidence type="ECO:0000313" key="3">
    <source>
        <dbReference type="Proteomes" id="UP000515679"/>
    </source>
</evidence>
<protein>
    <submittedName>
        <fullName evidence="2">Fibronectin type III domain-containing protein</fullName>
    </submittedName>
</protein>
<dbReference type="SUPFAM" id="SSF49265">
    <property type="entry name" value="Fibronectin type III"/>
    <property type="match status" value="1"/>
</dbReference>
<dbReference type="AlphaFoldDB" id="A0A7G5BTA1"/>
<dbReference type="InterPro" id="IPR013783">
    <property type="entry name" value="Ig-like_fold"/>
</dbReference>
<sequence>MKVKIIVLFLSFTLLLSLTVPLSSVSAYTGGLLENKPVHYGMGKDSSAGTTTLITDNDESTSFTLHAQNASLPTVYDNAFYNFSVPHLIGSYRLLTDAPGRPNLTFLNASGVVIKTITPVTDGSLQFIQTVPGVKSVYLSNGFSTATKVFEFDVFDAVSPDVPILAATEEVNQITLSWSSITNATHYTIKRSLTSGGPYTTIANNIIDLNFVDTNVMNGTTYYYVITATSLNGESPLSNEVSASPLILGRALLTITMTNGLEKEYDLSMAELHAFISWYDAKGGGTGPAKYKFTKTWNKGPFKARSEYVIFDKILAFDVDEYDVTP</sequence>
<dbReference type="EMBL" id="CP041969">
    <property type="protein sequence ID" value="QMV40185.1"/>
    <property type="molecule type" value="Genomic_DNA"/>
</dbReference>
<accession>A0A7G5BTA1</accession>
<proteinExistence type="predicted"/>
<reference evidence="2 3" key="1">
    <citation type="submission" date="2019-07" db="EMBL/GenBank/DDBJ databases">
        <authorList>
            <person name="Kim J.K."/>
            <person name="Cheong H.-M."/>
            <person name="Choi Y."/>
            <person name="Hwang K.J."/>
            <person name="Lee S."/>
            <person name="Choi C."/>
        </authorList>
    </citation>
    <scope>NUCLEOTIDE SEQUENCE [LARGE SCALE GENOMIC DNA]</scope>
    <source>
        <strain evidence="2 3">KS 22</strain>
    </source>
</reference>
<dbReference type="RefSeq" id="WP_182301543.1">
    <property type="nucleotide sequence ID" value="NZ_CP041969.1"/>
</dbReference>
<dbReference type="KEGG" id="cchl:FPL14_02435"/>
<dbReference type="CDD" id="cd00063">
    <property type="entry name" value="FN3"/>
    <property type="match status" value="1"/>
</dbReference>
<feature type="domain" description="Fibronectin type-III" evidence="1">
    <location>
        <begin position="159"/>
        <end position="248"/>
    </location>
</feature>
<evidence type="ECO:0000259" key="1">
    <source>
        <dbReference type="PROSITE" id="PS50853"/>
    </source>
</evidence>
<evidence type="ECO:0000313" key="2">
    <source>
        <dbReference type="EMBL" id="QMV40185.1"/>
    </source>
</evidence>
<dbReference type="InterPro" id="IPR036116">
    <property type="entry name" value="FN3_sf"/>
</dbReference>
<dbReference type="Proteomes" id="UP000515679">
    <property type="component" value="Chromosome"/>
</dbReference>
<dbReference type="Gene3D" id="2.60.40.10">
    <property type="entry name" value="Immunoglobulins"/>
    <property type="match status" value="1"/>
</dbReference>
<gene>
    <name evidence="2" type="ORF">FPL14_02435</name>
</gene>
<dbReference type="PROSITE" id="PS50853">
    <property type="entry name" value="FN3"/>
    <property type="match status" value="1"/>
</dbReference>
<name>A0A7G5BTA1_9BACL</name>
<keyword evidence="3" id="KW-1185">Reference proteome</keyword>
<organism evidence="2 3">
    <name type="scientific">Cohnella cholangitidis</name>
    <dbReference type="NCBI Taxonomy" id="2598458"/>
    <lineage>
        <taxon>Bacteria</taxon>
        <taxon>Bacillati</taxon>
        <taxon>Bacillota</taxon>
        <taxon>Bacilli</taxon>
        <taxon>Bacillales</taxon>
        <taxon>Paenibacillaceae</taxon>
        <taxon>Cohnella</taxon>
    </lineage>
</organism>
<dbReference type="InterPro" id="IPR003961">
    <property type="entry name" value="FN3_dom"/>
</dbReference>